<organism evidence="2 3">
    <name type="scientific">Cichlidogyrus casuarinus</name>
    <dbReference type="NCBI Taxonomy" id="1844966"/>
    <lineage>
        <taxon>Eukaryota</taxon>
        <taxon>Metazoa</taxon>
        <taxon>Spiralia</taxon>
        <taxon>Lophotrochozoa</taxon>
        <taxon>Platyhelminthes</taxon>
        <taxon>Monogenea</taxon>
        <taxon>Monopisthocotylea</taxon>
        <taxon>Dactylogyridea</taxon>
        <taxon>Ancyrocephalidae</taxon>
        <taxon>Cichlidogyrus</taxon>
    </lineage>
</organism>
<name>A0ABD2QLC3_9PLAT</name>
<protein>
    <submittedName>
        <fullName evidence="2">Uncharacterized protein</fullName>
    </submittedName>
</protein>
<keyword evidence="3" id="KW-1185">Reference proteome</keyword>
<accession>A0ABD2QLC3</accession>
<evidence type="ECO:0000313" key="3">
    <source>
        <dbReference type="Proteomes" id="UP001626550"/>
    </source>
</evidence>
<gene>
    <name evidence="2" type="ORF">Ciccas_001009</name>
</gene>
<feature type="region of interest" description="Disordered" evidence="1">
    <location>
        <begin position="80"/>
        <end position="101"/>
    </location>
</feature>
<evidence type="ECO:0000256" key="1">
    <source>
        <dbReference type="SAM" id="MobiDB-lite"/>
    </source>
</evidence>
<feature type="region of interest" description="Disordered" evidence="1">
    <location>
        <begin position="1"/>
        <end position="21"/>
    </location>
</feature>
<dbReference type="EMBL" id="JBJKFK010000061">
    <property type="protein sequence ID" value="KAL3320314.1"/>
    <property type="molecule type" value="Genomic_DNA"/>
</dbReference>
<dbReference type="AlphaFoldDB" id="A0ABD2QLC3"/>
<dbReference type="Proteomes" id="UP001626550">
    <property type="component" value="Unassembled WGS sequence"/>
</dbReference>
<proteinExistence type="predicted"/>
<feature type="compositionally biased region" description="Polar residues" evidence="1">
    <location>
        <begin position="83"/>
        <end position="101"/>
    </location>
</feature>
<reference evidence="2 3" key="1">
    <citation type="submission" date="2024-11" db="EMBL/GenBank/DDBJ databases">
        <title>Adaptive evolution of stress response genes in parasites aligns with host niche diversity.</title>
        <authorList>
            <person name="Hahn C."/>
            <person name="Resl P."/>
        </authorList>
    </citation>
    <scope>NUCLEOTIDE SEQUENCE [LARGE SCALE GENOMIC DNA]</scope>
    <source>
        <strain evidence="2">EGGRZ-B1_66</strain>
        <tissue evidence="2">Body</tissue>
    </source>
</reference>
<sequence>MSVRKLEVGKGSTLSQNPSPNYLSNVDLSMIDLDANQYSYRGKRMKGGAPQYDRNIAKHISKQDGYSTLSKVFVPKLKEHSHLQNPNHPQHVQSTSNLQSE</sequence>
<feature type="compositionally biased region" description="Polar residues" evidence="1">
    <location>
        <begin position="12"/>
        <end position="21"/>
    </location>
</feature>
<evidence type="ECO:0000313" key="2">
    <source>
        <dbReference type="EMBL" id="KAL3320314.1"/>
    </source>
</evidence>
<comment type="caution">
    <text evidence="2">The sequence shown here is derived from an EMBL/GenBank/DDBJ whole genome shotgun (WGS) entry which is preliminary data.</text>
</comment>